<keyword evidence="3" id="KW-1185">Reference proteome</keyword>
<dbReference type="InterPro" id="IPR017517">
    <property type="entry name" value="Maleyloyr_isom"/>
</dbReference>
<dbReference type="NCBIfam" id="TIGR03083">
    <property type="entry name" value="maleylpyruvate isomerase family mycothiol-dependent enzyme"/>
    <property type="match status" value="1"/>
</dbReference>
<feature type="domain" description="Mycothiol-dependent maleylpyruvate isomerase metal-binding" evidence="1">
    <location>
        <begin position="20"/>
        <end position="139"/>
    </location>
</feature>
<dbReference type="Proteomes" id="UP000222531">
    <property type="component" value="Unassembled WGS sequence"/>
</dbReference>
<evidence type="ECO:0000313" key="2">
    <source>
        <dbReference type="EMBL" id="PHQ49115.1"/>
    </source>
</evidence>
<organism evidence="2 3">
    <name type="scientific">Streptomyces cinnamoneus</name>
    <name type="common">Streptoverticillium cinnamoneum</name>
    <dbReference type="NCBI Taxonomy" id="53446"/>
    <lineage>
        <taxon>Bacteria</taxon>
        <taxon>Bacillati</taxon>
        <taxon>Actinomycetota</taxon>
        <taxon>Actinomycetes</taxon>
        <taxon>Kitasatosporales</taxon>
        <taxon>Streptomycetaceae</taxon>
        <taxon>Streptomyces</taxon>
        <taxon>Streptomyces cinnamoneus group</taxon>
    </lineage>
</organism>
<comment type="caution">
    <text evidence="2">The sequence shown here is derived from an EMBL/GenBank/DDBJ whole genome shotgun (WGS) entry which is preliminary data.</text>
</comment>
<dbReference type="NCBIfam" id="TIGR03086">
    <property type="entry name" value="TIGR03086 family metal-binding protein"/>
    <property type="match status" value="1"/>
</dbReference>
<proteinExistence type="predicted"/>
<reference evidence="2 3" key="1">
    <citation type="journal article" date="2017" name="Biochemistry">
        <title>Identification of the Biosynthetic Pathway for the Antibiotic Bicyclomycin.</title>
        <authorList>
            <person name="Patteson J."/>
            <person name="Cai W."/>
            <person name="Johnson R.A."/>
            <person name="Santa Maria K."/>
            <person name="Li B."/>
        </authorList>
    </citation>
    <scope>NUCLEOTIDE SEQUENCE [LARGE SCALE GENOMIC DNA]</scope>
    <source>
        <strain evidence="2 3">ATCC 21532</strain>
    </source>
</reference>
<dbReference type="SUPFAM" id="SSF109854">
    <property type="entry name" value="DinB/YfiT-like putative metalloenzymes"/>
    <property type="match status" value="1"/>
</dbReference>
<sequence length="200" mass="21036">MDAKTTRPLDAASDPRPLYARAADQVAALVAAVPAGGLDAPTPCEGFDVRALLAHLVSGVRAGAALGETGRDTDLAPVTGVPDDGWAKAYDEARARLVAAWADDAKLDVPVVVPWGTMPGRAFLASGGVLETVAHTWDLSRALGDPLPLDQDLAEYALEWAHRALPAERRGEGVPFEPVRQAPEGADAYTRLAAWLGREV</sequence>
<gene>
    <name evidence="2" type="ORF">BLA24_23845</name>
</gene>
<dbReference type="EMBL" id="NHZO01000154">
    <property type="protein sequence ID" value="PHQ49115.1"/>
    <property type="molecule type" value="Genomic_DNA"/>
</dbReference>
<dbReference type="Pfam" id="PF11716">
    <property type="entry name" value="MDMPI_N"/>
    <property type="match status" value="1"/>
</dbReference>
<name>A0A2G1XD51_STRCJ</name>
<evidence type="ECO:0000313" key="3">
    <source>
        <dbReference type="Proteomes" id="UP000222531"/>
    </source>
</evidence>
<dbReference type="RefSeq" id="WP_099201075.1">
    <property type="nucleotide sequence ID" value="NZ_JBIRXA010000003.1"/>
</dbReference>
<dbReference type="Gene3D" id="1.20.120.450">
    <property type="entry name" value="dinb family like domain"/>
    <property type="match status" value="1"/>
</dbReference>
<dbReference type="InterPro" id="IPR024344">
    <property type="entry name" value="MDMPI_metal-binding"/>
</dbReference>
<evidence type="ECO:0000259" key="1">
    <source>
        <dbReference type="Pfam" id="PF11716"/>
    </source>
</evidence>
<dbReference type="GO" id="GO:0046872">
    <property type="term" value="F:metal ion binding"/>
    <property type="evidence" value="ECO:0007669"/>
    <property type="project" value="InterPro"/>
</dbReference>
<dbReference type="InterPro" id="IPR017520">
    <property type="entry name" value="CHP03086"/>
</dbReference>
<dbReference type="InterPro" id="IPR034660">
    <property type="entry name" value="DinB/YfiT-like"/>
</dbReference>
<protein>
    <submittedName>
        <fullName evidence="2">TIGR03086 family protein</fullName>
    </submittedName>
</protein>
<dbReference type="AlphaFoldDB" id="A0A2G1XD51"/>
<accession>A0A2G1XD51</accession>
<dbReference type="OrthoDB" id="5185819at2"/>